<dbReference type="PANTHER" id="PTHR10742:SF410">
    <property type="entry name" value="LYSINE-SPECIFIC HISTONE DEMETHYLASE 2"/>
    <property type="match status" value="1"/>
</dbReference>
<evidence type="ECO:0000256" key="4">
    <source>
        <dbReference type="SAM" id="Phobius"/>
    </source>
</evidence>
<dbReference type="SUPFAM" id="SSF51905">
    <property type="entry name" value="FAD/NAD(P)-binding domain"/>
    <property type="match status" value="1"/>
</dbReference>
<organism evidence="6 7">
    <name type="scientific">Conexibacter woesei (strain DSM 14684 / CCUG 47730 / CIP 108061 / JCM 11494 / NBRC 100937 / ID131577)</name>
    <dbReference type="NCBI Taxonomy" id="469383"/>
    <lineage>
        <taxon>Bacteria</taxon>
        <taxon>Bacillati</taxon>
        <taxon>Actinomycetota</taxon>
        <taxon>Thermoleophilia</taxon>
        <taxon>Solirubrobacterales</taxon>
        <taxon>Conexibacteraceae</taxon>
        <taxon>Conexibacter</taxon>
    </lineage>
</organism>
<dbReference type="EMBL" id="CP001854">
    <property type="protein sequence ID" value="ADB52859.1"/>
    <property type="molecule type" value="Genomic_DNA"/>
</dbReference>
<keyword evidence="4" id="KW-0812">Transmembrane</keyword>
<dbReference type="InterPro" id="IPR001613">
    <property type="entry name" value="Flavin_amine_oxidase"/>
</dbReference>
<comment type="cofactor">
    <cofactor evidence="1">
        <name>FAD</name>
        <dbReference type="ChEBI" id="CHEBI:57692"/>
    </cofactor>
</comment>
<dbReference type="InterPro" id="IPR050281">
    <property type="entry name" value="Flavin_monoamine_oxidase"/>
</dbReference>
<evidence type="ECO:0000259" key="5">
    <source>
        <dbReference type="Pfam" id="PF01593"/>
    </source>
</evidence>
<gene>
    <name evidence="6" type="ordered locus">Cwoe_4445</name>
</gene>
<feature type="domain" description="Amine oxidase" evidence="5">
    <location>
        <begin position="29"/>
        <end position="483"/>
    </location>
</feature>
<name>D3F7W5_CONWI</name>
<keyword evidence="2" id="KW-0560">Oxidoreductase</keyword>
<evidence type="ECO:0000313" key="6">
    <source>
        <dbReference type="EMBL" id="ADB52859.1"/>
    </source>
</evidence>
<feature type="transmembrane region" description="Helical" evidence="4">
    <location>
        <begin position="21"/>
        <end position="39"/>
    </location>
</feature>
<dbReference type="STRING" id="469383.Cwoe_4445"/>
<proteinExistence type="predicted"/>
<reference evidence="6 7" key="1">
    <citation type="journal article" date="2010" name="Stand. Genomic Sci.">
        <title>Complete genome sequence of Conexibacter woesei type strain (ID131577).</title>
        <authorList>
            <person name="Pukall R."/>
            <person name="Lapidus A."/>
            <person name="Glavina Del Rio T."/>
            <person name="Copeland A."/>
            <person name="Tice H."/>
            <person name="Cheng J.-F."/>
            <person name="Lucas S."/>
            <person name="Chen F."/>
            <person name="Nolan M."/>
            <person name="Bruce D."/>
            <person name="Goodwin L."/>
            <person name="Pitluck S."/>
            <person name="Mavromatis K."/>
            <person name="Ivanova N."/>
            <person name="Ovchinnikova G."/>
            <person name="Pati A."/>
            <person name="Chen A."/>
            <person name="Palaniappan K."/>
            <person name="Land M."/>
            <person name="Hauser L."/>
            <person name="Chang Y.-J."/>
            <person name="Jeffries C.D."/>
            <person name="Chain P."/>
            <person name="Meincke L."/>
            <person name="Sims D."/>
            <person name="Brettin T."/>
            <person name="Detter J.C."/>
            <person name="Rohde M."/>
            <person name="Goeker M."/>
            <person name="Bristow J."/>
            <person name="Eisen J.A."/>
            <person name="Markowitz V."/>
            <person name="Kyrpides N.C."/>
            <person name="Klenk H.-P."/>
            <person name="Hugenholtz P."/>
        </authorList>
    </citation>
    <scope>NUCLEOTIDE SEQUENCE [LARGE SCALE GENOMIC DNA]</scope>
    <source>
        <strain evidence="7">DSM 14684 / CIP 108061 / JCM 11494 / NBRC 100937 / ID131577</strain>
    </source>
</reference>
<sequence>MRGEPLPHPKTASAASRGRPAVAVVGAGVAGLTAAVALLDAGIVPTLFEAADHVGGRTHSTDEPWLGAHRTEWCAELVNSDHATMLAHIRRLGIPTRDRERVVPELGELCLLSGESYATADALRDYDAGVRAVVEAQAAAIGMPASWTPAGEAARALDALSVHEWIERHVPGGHDSRLGTLIDLGYTIECGVDSRRQSAINLVRQLAGLAPGTFGVLGTSDERYRVLGGIDQVPRGLARLLPAEALRLNAQLVRIARGANDRAVLGLSVDGERQEAVFDHAILTLPYTALRQVDLADAALDERKAAAIREFGYGAHSKLQLEFAGRPWSAAAEPHRCNGTTFTDLDLGATWESTLGDDGETSVLVSYLGGPLAAAAQIAQPYASNAEPQVARRAQQIVAQLDRLWPGAAEAFTGRATLTSPTSDPFLGASYSCRLVGQHTGFDGRERTPEGPFHFAGEQLSPQFQRFMEGAASEGMRAAREVLEAVA</sequence>
<dbReference type="Proteomes" id="UP000008229">
    <property type="component" value="Chromosome"/>
</dbReference>
<dbReference type="AlphaFoldDB" id="D3F7W5"/>
<feature type="binding site" evidence="3">
    <location>
        <begin position="49"/>
        <end position="50"/>
    </location>
    <ligand>
        <name>FAD</name>
        <dbReference type="ChEBI" id="CHEBI:57692"/>
    </ligand>
</feature>
<dbReference type="Gene3D" id="3.50.50.60">
    <property type="entry name" value="FAD/NAD(P)-binding domain"/>
    <property type="match status" value="1"/>
</dbReference>
<feature type="binding site" evidence="3">
    <location>
        <position position="367"/>
    </location>
    <ligand>
        <name>substrate</name>
    </ligand>
</feature>
<dbReference type="Gene3D" id="1.10.405.10">
    <property type="entry name" value="Guanine Nucleotide Dissociation Inhibitor, domain 1"/>
    <property type="match status" value="1"/>
</dbReference>
<dbReference type="PRINTS" id="PR00757">
    <property type="entry name" value="AMINEOXDASEF"/>
</dbReference>
<dbReference type="Pfam" id="PF01593">
    <property type="entry name" value="Amino_oxidase"/>
    <property type="match status" value="1"/>
</dbReference>
<dbReference type="Gene3D" id="3.90.660.10">
    <property type="match status" value="1"/>
</dbReference>
<evidence type="ECO:0000313" key="7">
    <source>
        <dbReference type="Proteomes" id="UP000008229"/>
    </source>
</evidence>
<keyword evidence="7" id="KW-1185">Reference proteome</keyword>
<evidence type="ECO:0000256" key="2">
    <source>
        <dbReference type="ARBA" id="ARBA00023002"/>
    </source>
</evidence>
<dbReference type="eggNOG" id="COG1231">
    <property type="taxonomic scope" value="Bacteria"/>
</dbReference>
<evidence type="ECO:0000256" key="3">
    <source>
        <dbReference type="PIRSR" id="PIRSR601613-1"/>
    </source>
</evidence>
<accession>D3F7W5</accession>
<dbReference type="InterPro" id="IPR002937">
    <property type="entry name" value="Amino_oxidase"/>
</dbReference>
<dbReference type="HOGENOM" id="CLU_004498_8_4_11"/>
<dbReference type="InterPro" id="IPR036188">
    <property type="entry name" value="FAD/NAD-bd_sf"/>
</dbReference>
<protein>
    <submittedName>
        <fullName evidence="6">Amine oxidase</fullName>
    </submittedName>
</protein>
<dbReference type="PANTHER" id="PTHR10742">
    <property type="entry name" value="FLAVIN MONOAMINE OXIDASE"/>
    <property type="match status" value="1"/>
</dbReference>
<keyword evidence="4" id="KW-1133">Transmembrane helix</keyword>
<keyword evidence="4" id="KW-0472">Membrane</keyword>
<dbReference type="GO" id="GO:0016491">
    <property type="term" value="F:oxidoreductase activity"/>
    <property type="evidence" value="ECO:0007669"/>
    <property type="project" value="UniProtKB-KW"/>
</dbReference>
<evidence type="ECO:0000256" key="1">
    <source>
        <dbReference type="ARBA" id="ARBA00001974"/>
    </source>
</evidence>
<dbReference type="KEGG" id="cwo:Cwoe_4445"/>
<reference evidence="7" key="2">
    <citation type="submission" date="2010-01" db="EMBL/GenBank/DDBJ databases">
        <title>The complete genome of Conexibacter woesei DSM 14684.</title>
        <authorList>
            <consortium name="US DOE Joint Genome Institute (JGI-PGF)"/>
            <person name="Lucas S."/>
            <person name="Copeland A."/>
            <person name="Lapidus A."/>
            <person name="Glavina del Rio T."/>
            <person name="Dalin E."/>
            <person name="Tice H."/>
            <person name="Bruce D."/>
            <person name="Goodwin L."/>
            <person name="Pitluck S."/>
            <person name="Kyrpides N."/>
            <person name="Mavromatis K."/>
            <person name="Ivanova N."/>
            <person name="Mikhailova N."/>
            <person name="Chertkov O."/>
            <person name="Brettin T."/>
            <person name="Detter J.C."/>
            <person name="Han C."/>
            <person name="Larimer F."/>
            <person name="Land M."/>
            <person name="Hauser L."/>
            <person name="Markowitz V."/>
            <person name="Cheng J.-F."/>
            <person name="Hugenholtz P."/>
            <person name="Woyke T."/>
            <person name="Wu D."/>
            <person name="Pukall R."/>
            <person name="Steenblock K."/>
            <person name="Schneider S."/>
            <person name="Klenk H.-P."/>
            <person name="Eisen J.A."/>
        </authorList>
    </citation>
    <scope>NUCLEOTIDE SEQUENCE [LARGE SCALE GENOMIC DNA]</scope>
    <source>
        <strain evidence="7">DSM 14684 / CIP 108061 / JCM 11494 / NBRC 100937 / ID131577</strain>
    </source>
</reference>